<dbReference type="GeneID" id="43637478"/>
<dbReference type="AlphaFoldDB" id="A0A5N6T880"/>
<accession>A0A5N6T880</accession>
<name>A0A5N6T880_ASPPS</name>
<protein>
    <submittedName>
        <fullName evidence="1">Uncharacterized protein</fullName>
    </submittedName>
</protein>
<evidence type="ECO:0000313" key="1">
    <source>
        <dbReference type="EMBL" id="KAE8142391.1"/>
    </source>
</evidence>
<dbReference type="Proteomes" id="UP000325672">
    <property type="component" value="Unassembled WGS sequence"/>
</dbReference>
<dbReference type="EMBL" id="ML743554">
    <property type="protein sequence ID" value="KAE8142391.1"/>
    <property type="molecule type" value="Genomic_DNA"/>
</dbReference>
<keyword evidence="2" id="KW-1185">Reference proteome</keyword>
<evidence type="ECO:0000313" key="2">
    <source>
        <dbReference type="Proteomes" id="UP000325672"/>
    </source>
</evidence>
<proteinExistence type="predicted"/>
<reference evidence="1 2" key="1">
    <citation type="submission" date="2019-04" db="EMBL/GenBank/DDBJ databases">
        <title>Friends and foes A comparative genomics study of 23 Aspergillus species from section Flavi.</title>
        <authorList>
            <consortium name="DOE Joint Genome Institute"/>
            <person name="Kjaerbolling I."/>
            <person name="Vesth T."/>
            <person name="Frisvad J.C."/>
            <person name="Nybo J.L."/>
            <person name="Theobald S."/>
            <person name="Kildgaard S."/>
            <person name="Isbrandt T."/>
            <person name="Kuo A."/>
            <person name="Sato A."/>
            <person name="Lyhne E.K."/>
            <person name="Kogle M.E."/>
            <person name="Wiebenga A."/>
            <person name="Kun R.S."/>
            <person name="Lubbers R.J."/>
            <person name="Makela M.R."/>
            <person name="Barry K."/>
            <person name="Chovatia M."/>
            <person name="Clum A."/>
            <person name="Daum C."/>
            <person name="Haridas S."/>
            <person name="He G."/>
            <person name="LaButti K."/>
            <person name="Lipzen A."/>
            <person name="Mondo S."/>
            <person name="Riley R."/>
            <person name="Salamov A."/>
            <person name="Simmons B.A."/>
            <person name="Magnuson J.K."/>
            <person name="Henrissat B."/>
            <person name="Mortensen U.H."/>
            <person name="Larsen T.O."/>
            <person name="Devries R.P."/>
            <person name="Grigoriev I.V."/>
            <person name="Machida M."/>
            <person name="Baker S.E."/>
            <person name="Andersen M.R."/>
        </authorList>
    </citation>
    <scope>NUCLEOTIDE SEQUENCE [LARGE SCALE GENOMIC DNA]</scope>
    <source>
        <strain evidence="1 2">CBS 117625</strain>
    </source>
</reference>
<organism evidence="1 2">
    <name type="scientific">Aspergillus pseudotamarii</name>
    <dbReference type="NCBI Taxonomy" id="132259"/>
    <lineage>
        <taxon>Eukaryota</taxon>
        <taxon>Fungi</taxon>
        <taxon>Dikarya</taxon>
        <taxon>Ascomycota</taxon>
        <taxon>Pezizomycotina</taxon>
        <taxon>Eurotiomycetes</taxon>
        <taxon>Eurotiomycetidae</taxon>
        <taxon>Eurotiales</taxon>
        <taxon>Aspergillaceae</taxon>
        <taxon>Aspergillus</taxon>
        <taxon>Aspergillus subgen. Circumdati</taxon>
    </lineage>
</organism>
<sequence>MSPSMFKGSYHCRLLLSLPSALLRNCPTHLDPITATHVAKQIPYHPLHSPSLSPIWRHIISLSIPSLTDQWLKR</sequence>
<gene>
    <name evidence="1" type="ORF">BDV38DRAFT_234705</name>
</gene>
<dbReference type="RefSeq" id="XP_031918454.1">
    <property type="nucleotide sequence ID" value="XM_032053268.1"/>
</dbReference>